<comment type="caution">
    <text evidence="2">The sequence shown here is derived from an EMBL/GenBank/DDBJ whole genome shotgun (WGS) entry which is preliminary data.</text>
</comment>
<proteinExistence type="predicted"/>
<sequence>MSIFGPFGRSSKVHCKKHQMSADPIRIRRRHQHVAAQAYTHYRAHGSADASARQMSGDAWERAAAGRL</sequence>
<dbReference type="Proteomes" id="UP001057702">
    <property type="component" value="Unassembled WGS sequence"/>
</dbReference>
<feature type="region of interest" description="Disordered" evidence="1">
    <location>
        <begin position="48"/>
        <end position="68"/>
    </location>
</feature>
<reference evidence="2" key="1">
    <citation type="submission" date="2022-06" db="EMBL/GenBank/DDBJ databases">
        <title>Draft genome sequence of Streptomyces sp. RB6PN25 isolated from peat swamp forest in Thailand.</title>
        <authorList>
            <person name="Duangmal K."/>
            <person name="Klaysubun C."/>
        </authorList>
    </citation>
    <scope>NUCLEOTIDE SEQUENCE</scope>
    <source>
        <strain evidence="2">RB6PN25</strain>
    </source>
</reference>
<evidence type="ECO:0000256" key="1">
    <source>
        <dbReference type="SAM" id="MobiDB-lite"/>
    </source>
</evidence>
<accession>A0ABT1Q1R4</accession>
<evidence type="ECO:0000313" key="2">
    <source>
        <dbReference type="EMBL" id="MCQ4083868.1"/>
    </source>
</evidence>
<keyword evidence="3" id="KW-1185">Reference proteome</keyword>
<dbReference type="EMBL" id="JANFNG010000027">
    <property type="protein sequence ID" value="MCQ4083868.1"/>
    <property type="molecule type" value="Genomic_DNA"/>
</dbReference>
<protein>
    <submittedName>
        <fullName evidence="2">Uncharacterized protein</fullName>
    </submittedName>
</protein>
<evidence type="ECO:0000313" key="3">
    <source>
        <dbReference type="Proteomes" id="UP001057702"/>
    </source>
</evidence>
<dbReference type="RefSeq" id="WP_255922888.1">
    <property type="nucleotide sequence ID" value="NZ_JANFNG010000027.1"/>
</dbReference>
<name>A0ABT1Q1R4_9ACTN</name>
<organism evidence="2 3">
    <name type="scientific">Streptomyces humicola</name>
    <dbReference type="NCBI Taxonomy" id="2953240"/>
    <lineage>
        <taxon>Bacteria</taxon>
        <taxon>Bacillati</taxon>
        <taxon>Actinomycetota</taxon>
        <taxon>Actinomycetes</taxon>
        <taxon>Kitasatosporales</taxon>
        <taxon>Streptomycetaceae</taxon>
        <taxon>Streptomyces</taxon>
    </lineage>
</organism>
<gene>
    <name evidence="2" type="ORF">NGB36_25575</name>
</gene>